<accession>A0ABR7GLG9</accession>
<comment type="caution">
    <text evidence="2">The sequence shown here is derived from an EMBL/GenBank/DDBJ whole genome shotgun (WGS) entry which is preliminary data.</text>
</comment>
<dbReference type="InterPro" id="IPR000182">
    <property type="entry name" value="GNAT_dom"/>
</dbReference>
<feature type="domain" description="N-acetyltransferase" evidence="1">
    <location>
        <begin position="1"/>
        <end position="161"/>
    </location>
</feature>
<proteinExistence type="predicted"/>
<keyword evidence="3" id="KW-1185">Reference proteome</keyword>
<gene>
    <name evidence="2" type="ORF">H8S02_04255</name>
</gene>
<evidence type="ECO:0000313" key="3">
    <source>
        <dbReference type="Proteomes" id="UP000641741"/>
    </source>
</evidence>
<dbReference type="InterPro" id="IPR016181">
    <property type="entry name" value="Acyl_CoA_acyltransferase"/>
</dbReference>
<evidence type="ECO:0000313" key="2">
    <source>
        <dbReference type="EMBL" id="MBC5695159.1"/>
    </source>
</evidence>
<name>A0ABR7GLG9_9FIRM</name>
<organism evidence="2 3">
    <name type="scientific">Agathobaculum hominis</name>
    <dbReference type="NCBI Taxonomy" id="2763014"/>
    <lineage>
        <taxon>Bacteria</taxon>
        <taxon>Bacillati</taxon>
        <taxon>Bacillota</taxon>
        <taxon>Clostridia</taxon>
        <taxon>Eubacteriales</taxon>
        <taxon>Butyricicoccaceae</taxon>
        <taxon>Agathobaculum</taxon>
    </lineage>
</organism>
<dbReference type="RefSeq" id="WP_186969452.1">
    <property type="nucleotide sequence ID" value="NZ_JACOPK010000003.1"/>
</dbReference>
<dbReference type="SUPFAM" id="SSF55729">
    <property type="entry name" value="Acyl-CoA N-acyltransferases (Nat)"/>
    <property type="match status" value="1"/>
</dbReference>
<dbReference type="EMBL" id="JACOPK010000003">
    <property type="protein sequence ID" value="MBC5695159.1"/>
    <property type="molecule type" value="Genomic_DNA"/>
</dbReference>
<dbReference type="Proteomes" id="UP000641741">
    <property type="component" value="Unassembled WGS sequence"/>
</dbReference>
<sequence>MNIRKAEERDISRITEIYAHARAFMAENGNATQWSGGYPGEDVIRADIAAGTLHVCEREGKVAAVFAFILGGDPCYAVIDGAWHAARPYGTIHRIASDGTAKGMARFVFDWCAQQIDYLRIDTHENNRPMQAAVLRYGFQPCGVVQVRGGARLAFDYEVRA</sequence>
<evidence type="ECO:0000259" key="1">
    <source>
        <dbReference type="PROSITE" id="PS51186"/>
    </source>
</evidence>
<dbReference type="Gene3D" id="3.40.630.30">
    <property type="match status" value="1"/>
</dbReference>
<protein>
    <submittedName>
        <fullName evidence="2">N-acetyltransferase</fullName>
    </submittedName>
</protein>
<dbReference type="PROSITE" id="PS51186">
    <property type="entry name" value="GNAT"/>
    <property type="match status" value="1"/>
</dbReference>
<reference evidence="2 3" key="1">
    <citation type="submission" date="2020-08" db="EMBL/GenBank/DDBJ databases">
        <title>Genome public.</title>
        <authorList>
            <person name="Liu C."/>
            <person name="Sun Q."/>
        </authorList>
    </citation>
    <scope>NUCLEOTIDE SEQUENCE [LARGE SCALE GENOMIC DNA]</scope>
    <source>
        <strain evidence="2 3">M2</strain>
    </source>
</reference>